<dbReference type="EMBL" id="CP001124">
    <property type="protein sequence ID" value="ACH39995.1"/>
    <property type="molecule type" value="Genomic_DNA"/>
</dbReference>
<dbReference type="HOGENOM" id="CLU_1169328_0_0_7"/>
<dbReference type="AlphaFoldDB" id="B5E826"/>
<evidence type="ECO:0000313" key="2">
    <source>
        <dbReference type="Proteomes" id="UP000008825"/>
    </source>
</evidence>
<keyword evidence="2" id="KW-1185">Reference proteome</keyword>
<protein>
    <submittedName>
        <fullName evidence="1">Uncharacterized protein</fullName>
    </submittedName>
</protein>
<evidence type="ECO:0000313" key="1">
    <source>
        <dbReference type="EMBL" id="ACH39995.1"/>
    </source>
</evidence>
<dbReference type="KEGG" id="gbm:Gbem_2992"/>
<name>B5E826_CITBB</name>
<reference evidence="1 2" key="1">
    <citation type="submission" date="2008-07" db="EMBL/GenBank/DDBJ databases">
        <title>Complete sequence of Geobacter bemidjiensis BEM.</title>
        <authorList>
            <consortium name="US DOE Joint Genome Institute"/>
            <person name="Lucas S."/>
            <person name="Copeland A."/>
            <person name="Lapidus A."/>
            <person name="Glavina del Rio T."/>
            <person name="Dalin E."/>
            <person name="Tice H."/>
            <person name="Bruce D."/>
            <person name="Goodwin L."/>
            <person name="Pitluck S."/>
            <person name="Kiss H."/>
            <person name="Brettin T."/>
            <person name="Detter J.C."/>
            <person name="Han C."/>
            <person name="Kuske C.R."/>
            <person name="Schmutz J."/>
            <person name="Larimer F."/>
            <person name="Land M."/>
            <person name="Hauser L."/>
            <person name="Kyrpides N."/>
            <person name="Lykidis A."/>
            <person name="Lovley D."/>
            <person name="Richardson P."/>
        </authorList>
    </citation>
    <scope>NUCLEOTIDE SEQUENCE [LARGE SCALE GENOMIC DNA]</scope>
    <source>
        <strain evidence="2">ATCC BAA-1014 / DSM 16622 / JCM 12645 / Bem</strain>
    </source>
</reference>
<organism evidence="1 2">
    <name type="scientific">Citrifermentans bemidjiense (strain ATCC BAA-1014 / DSM 16622 / JCM 12645 / Bem)</name>
    <name type="common">Geobacter bemidjiensis</name>
    <dbReference type="NCBI Taxonomy" id="404380"/>
    <lineage>
        <taxon>Bacteria</taxon>
        <taxon>Pseudomonadati</taxon>
        <taxon>Thermodesulfobacteriota</taxon>
        <taxon>Desulfuromonadia</taxon>
        <taxon>Geobacterales</taxon>
        <taxon>Geobacteraceae</taxon>
        <taxon>Citrifermentans</taxon>
    </lineage>
</organism>
<gene>
    <name evidence="1" type="ordered locus">Gbem_2992</name>
</gene>
<dbReference type="Proteomes" id="UP000008825">
    <property type="component" value="Chromosome"/>
</dbReference>
<accession>B5E826</accession>
<reference evidence="1 2" key="2">
    <citation type="journal article" date="2010" name="BMC Genomics">
        <title>The genome of Geobacter bemidjiensis, exemplar for the subsurface clade of Geobacter species that predominate in Fe(III)-reducing subsurface environments.</title>
        <authorList>
            <person name="Aklujkar M."/>
            <person name="Young N.D."/>
            <person name="Holmes D."/>
            <person name="Chavan M."/>
            <person name="Risso C."/>
            <person name="Kiss H.E."/>
            <person name="Han C.S."/>
            <person name="Land M.L."/>
            <person name="Lovley D.R."/>
        </authorList>
    </citation>
    <scope>NUCLEOTIDE SEQUENCE [LARGE SCALE GENOMIC DNA]</scope>
    <source>
        <strain evidence="2">ATCC BAA-1014 / DSM 16622 / JCM 12645 / Bem</strain>
    </source>
</reference>
<dbReference type="RefSeq" id="WP_012531421.1">
    <property type="nucleotide sequence ID" value="NC_011146.1"/>
</dbReference>
<sequence length="237" mass="26848">MAENFQLQKHGITKDSLLTKIGLAKDEDQAEFWDLIIELTRPLEWLTDDLAEIEDPYVRIKEIECSLKEHRVVFFRDIAKVKDPSSIDQIQFSLDGCLIDHGDLTIPHMINSELKLIDVLLTEASGNETILRGLATHSASTLLNINRLIVNNFFNKPLATVDLLEDNADRLRRNGTAPAREKRQADSNANREKIIQIYNELKEKDPKLSKDAASLVIGAIGKLQLTPKVIRRYLPKG</sequence>
<dbReference type="STRING" id="404380.Gbem_2992"/>
<proteinExistence type="predicted"/>